<dbReference type="OrthoDB" id="1607513at2759"/>
<accession>A0A9J6HDZ7</accession>
<comment type="caution">
    <text evidence="2">The sequence shown here is derived from an EMBL/GenBank/DDBJ whole genome shotgun (WGS) entry which is preliminary data.</text>
</comment>
<name>A0A9J6HDZ7_HAELO</name>
<gene>
    <name evidence="2" type="ORF">HPB48_027108</name>
</gene>
<dbReference type="VEuPathDB" id="VectorBase:HLOH_042740"/>
<keyword evidence="3" id="KW-1185">Reference proteome</keyword>
<evidence type="ECO:0000313" key="3">
    <source>
        <dbReference type="Proteomes" id="UP000821853"/>
    </source>
</evidence>
<feature type="region of interest" description="Disordered" evidence="1">
    <location>
        <begin position="68"/>
        <end position="107"/>
    </location>
</feature>
<reference evidence="2 3" key="1">
    <citation type="journal article" date="2020" name="Cell">
        <title>Large-Scale Comparative Analyses of Tick Genomes Elucidate Their Genetic Diversity and Vector Capacities.</title>
        <authorList>
            <consortium name="Tick Genome and Microbiome Consortium (TIGMIC)"/>
            <person name="Jia N."/>
            <person name="Wang J."/>
            <person name="Shi W."/>
            <person name="Du L."/>
            <person name="Sun Y."/>
            <person name="Zhan W."/>
            <person name="Jiang J.F."/>
            <person name="Wang Q."/>
            <person name="Zhang B."/>
            <person name="Ji P."/>
            <person name="Bell-Sakyi L."/>
            <person name="Cui X.M."/>
            <person name="Yuan T.T."/>
            <person name="Jiang B.G."/>
            <person name="Yang W.F."/>
            <person name="Lam T.T."/>
            <person name="Chang Q.C."/>
            <person name="Ding S.J."/>
            <person name="Wang X.J."/>
            <person name="Zhu J.G."/>
            <person name="Ruan X.D."/>
            <person name="Zhao L."/>
            <person name="Wei J.T."/>
            <person name="Ye R.Z."/>
            <person name="Que T.C."/>
            <person name="Du C.H."/>
            <person name="Zhou Y.H."/>
            <person name="Cheng J.X."/>
            <person name="Dai P.F."/>
            <person name="Guo W.B."/>
            <person name="Han X.H."/>
            <person name="Huang E.J."/>
            <person name="Li L.F."/>
            <person name="Wei W."/>
            <person name="Gao Y.C."/>
            <person name="Liu J.Z."/>
            <person name="Shao H.Z."/>
            <person name="Wang X."/>
            <person name="Wang C.C."/>
            <person name="Yang T.C."/>
            <person name="Huo Q.B."/>
            <person name="Li W."/>
            <person name="Chen H.Y."/>
            <person name="Chen S.E."/>
            <person name="Zhou L.G."/>
            <person name="Ni X.B."/>
            <person name="Tian J.H."/>
            <person name="Sheng Y."/>
            <person name="Liu T."/>
            <person name="Pan Y.S."/>
            <person name="Xia L.Y."/>
            <person name="Li J."/>
            <person name="Zhao F."/>
            <person name="Cao W.C."/>
        </authorList>
    </citation>
    <scope>NUCLEOTIDE SEQUENCE [LARGE SCALE GENOMIC DNA]</scope>
    <source>
        <strain evidence="2">HaeL-2018</strain>
    </source>
</reference>
<dbReference type="EMBL" id="JABSTR010003812">
    <property type="protein sequence ID" value="KAH9385069.1"/>
    <property type="molecule type" value="Genomic_DNA"/>
</dbReference>
<feature type="compositionally biased region" description="Polar residues" evidence="1">
    <location>
        <begin position="68"/>
        <end position="82"/>
    </location>
</feature>
<dbReference type="Proteomes" id="UP000821853">
    <property type="component" value="Unassembled WGS sequence"/>
</dbReference>
<organism evidence="2 3">
    <name type="scientific">Haemaphysalis longicornis</name>
    <name type="common">Bush tick</name>
    <dbReference type="NCBI Taxonomy" id="44386"/>
    <lineage>
        <taxon>Eukaryota</taxon>
        <taxon>Metazoa</taxon>
        <taxon>Ecdysozoa</taxon>
        <taxon>Arthropoda</taxon>
        <taxon>Chelicerata</taxon>
        <taxon>Arachnida</taxon>
        <taxon>Acari</taxon>
        <taxon>Parasitiformes</taxon>
        <taxon>Ixodida</taxon>
        <taxon>Ixodoidea</taxon>
        <taxon>Ixodidae</taxon>
        <taxon>Haemaphysalinae</taxon>
        <taxon>Haemaphysalis</taxon>
    </lineage>
</organism>
<evidence type="ECO:0000256" key="1">
    <source>
        <dbReference type="SAM" id="MobiDB-lite"/>
    </source>
</evidence>
<evidence type="ECO:0000313" key="2">
    <source>
        <dbReference type="EMBL" id="KAH9385069.1"/>
    </source>
</evidence>
<protein>
    <submittedName>
        <fullName evidence="2">Uncharacterized protein</fullName>
    </submittedName>
</protein>
<proteinExistence type="predicted"/>
<sequence>MTTNDCDPACIFHFKAMLVDSAEERLLAWSHYSDCEVATSLDSQFKSLACNDIDRREQKLERISQLATKPSATPTENTASKNQKYHFVSESEEQSDPCQASLYRSMA</sequence>
<dbReference type="AlphaFoldDB" id="A0A9J6HDZ7"/>